<evidence type="ECO:0000313" key="2">
    <source>
        <dbReference type="Proteomes" id="UP000594261"/>
    </source>
</evidence>
<proteinExistence type="predicted"/>
<evidence type="ECO:0000313" key="1">
    <source>
        <dbReference type="EnsemblPlants" id="QL11p001241:mrna"/>
    </source>
</evidence>
<dbReference type="InParanoid" id="A0A7N2MV19"/>
<dbReference type="Gramene" id="QL11p001241:mrna">
    <property type="protein sequence ID" value="QL11p001241:mrna"/>
    <property type="gene ID" value="QL11p001241"/>
</dbReference>
<name>A0A7N2MV19_QUELO</name>
<organism evidence="1 2">
    <name type="scientific">Quercus lobata</name>
    <name type="common">Valley oak</name>
    <dbReference type="NCBI Taxonomy" id="97700"/>
    <lineage>
        <taxon>Eukaryota</taxon>
        <taxon>Viridiplantae</taxon>
        <taxon>Streptophyta</taxon>
        <taxon>Embryophyta</taxon>
        <taxon>Tracheophyta</taxon>
        <taxon>Spermatophyta</taxon>
        <taxon>Magnoliopsida</taxon>
        <taxon>eudicotyledons</taxon>
        <taxon>Gunneridae</taxon>
        <taxon>Pentapetalae</taxon>
        <taxon>rosids</taxon>
        <taxon>fabids</taxon>
        <taxon>Fagales</taxon>
        <taxon>Fagaceae</taxon>
        <taxon>Quercus</taxon>
    </lineage>
</organism>
<protein>
    <submittedName>
        <fullName evidence="1">Uncharacterized protein</fullName>
    </submittedName>
</protein>
<dbReference type="EMBL" id="LRBV02000011">
    <property type="status" value="NOT_ANNOTATED_CDS"/>
    <property type="molecule type" value="Genomic_DNA"/>
</dbReference>
<keyword evidence="2" id="KW-1185">Reference proteome</keyword>
<dbReference type="Proteomes" id="UP000594261">
    <property type="component" value="Chromosome 11"/>
</dbReference>
<reference evidence="1" key="2">
    <citation type="submission" date="2021-01" db="UniProtKB">
        <authorList>
            <consortium name="EnsemblPlants"/>
        </authorList>
    </citation>
    <scope>IDENTIFICATION</scope>
</reference>
<accession>A0A7N2MV19</accession>
<sequence>MLYGNGFANVSDSNFTELLQKDSNMNNEFIMESLQNEVHTQQSPPEVQIIVKKTQQSGNFMVGEDCLIVLTLLNISMDAMQGNEQVHKTYWNRVWNYFHKERTYCLYIFIDIAKKNKGDTRH</sequence>
<reference evidence="1 2" key="1">
    <citation type="journal article" date="2016" name="G3 (Bethesda)">
        <title>First Draft Assembly and Annotation of the Genome of a California Endemic Oak Quercus lobata Nee (Fagaceae).</title>
        <authorList>
            <person name="Sork V.L."/>
            <person name="Fitz-Gibbon S.T."/>
            <person name="Puiu D."/>
            <person name="Crepeau M."/>
            <person name="Gugger P.F."/>
            <person name="Sherman R."/>
            <person name="Stevens K."/>
            <person name="Langley C.H."/>
            <person name="Pellegrini M."/>
            <person name="Salzberg S.L."/>
        </authorList>
    </citation>
    <scope>NUCLEOTIDE SEQUENCE [LARGE SCALE GENOMIC DNA]</scope>
    <source>
        <strain evidence="1 2">cv. SW786</strain>
    </source>
</reference>
<dbReference type="EnsemblPlants" id="QL11p001241:mrna">
    <property type="protein sequence ID" value="QL11p001241:mrna"/>
    <property type="gene ID" value="QL11p001241"/>
</dbReference>
<dbReference type="AlphaFoldDB" id="A0A7N2MV19"/>